<comment type="catalytic activity">
    <reaction evidence="5 9">
        <text>(2R)-2-phosphoglycerate = (2R)-3-phosphoglycerate</text>
        <dbReference type="Rhea" id="RHEA:15901"/>
        <dbReference type="ChEBI" id="CHEBI:58272"/>
        <dbReference type="ChEBI" id="CHEBI:58289"/>
        <dbReference type="EC" id="5.4.2.11"/>
    </reaction>
</comment>
<dbReference type="SMART" id="SM00855">
    <property type="entry name" value="PGAM"/>
    <property type="match status" value="1"/>
</dbReference>
<dbReference type="EC" id="5.4.2.11" evidence="5 9"/>
<dbReference type="STRING" id="28885.EI16_08275"/>
<feature type="active site" description="Tele-phosphohistidine intermediate" evidence="5 6">
    <location>
        <position position="9"/>
    </location>
</feature>
<dbReference type="PROSITE" id="PS00175">
    <property type="entry name" value="PG_MUTASE"/>
    <property type="match status" value="1"/>
</dbReference>
<feature type="binding site" evidence="5 7">
    <location>
        <begin position="111"/>
        <end position="114"/>
    </location>
    <ligand>
        <name>substrate</name>
    </ligand>
</feature>
<keyword evidence="3 5" id="KW-0324">Glycolysis</keyword>
<dbReference type="HAMAP" id="MF_01039">
    <property type="entry name" value="PGAM_GpmA"/>
    <property type="match status" value="1"/>
</dbReference>
<gene>
    <name evidence="5" type="primary">gpmA</name>
    <name evidence="10" type="ORF">EI16_08275</name>
</gene>
<feature type="binding site" evidence="5 7">
    <location>
        <position position="122"/>
    </location>
    <ligand>
        <name>substrate</name>
    </ligand>
</feature>
<dbReference type="Pfam" id="PF00300">
    <property type="entry name" value="His_Phos_1"/>
    <property type="match status" value="2"/>
</dbReference>
<feature type="binding site" evidence="5 7">
    <location>
        <begin position="182"/>
        <end position="183"/>
    </location>
    <ligand>
        <name>substrate</name>
    </ligand>
</feature>
<evidence type="ECO:0000256" key="7">
    <source>
        <dbReference type="PIRSR" id="PIRSR613078-2"/>
    </source>
</evidence>
<accession>A0A067A1Q0</accession>
<dbReference type="UniPathway" id="UPA00109">
    <property type="reaction ID" value="UER00186"/>
</dbReference>
<dbReference type="NCBIfam" id="NF002217">
    <property type="entry name" value="PRK01112.1"/>
    <property type="match status" value="1"/>
</dbReference>
<dbReference type="PIRSF" id="PIRSF000709">
    <property type="entry name" value="6PFK_2-Ptase"/>
    <property type="match status" value="1"/>
</dbReference>
<feature type="binding site" evidence="5 7">
    <location>
        <begin position="8"/>
        <end position="15"/>
    </location>
    <ligand>
        <name>substrate</name>
    </ligand>
</feature>
<proteinExistence type="inferred from homology"/>
<comment type="function">
    <text evidence="5 9">Catalyzes the interconversion of 2-phosphoglycerate and 3-phosphoglycerate.</text>
</comment>
<evidence type="ECO:0000256" key="9">
    <source>
        <dbReference type="RuleBase" id="RU004512"/>
    </source>
</evidence>
<evidence type="ECO:0000256" key="5">
    <source>
        <dbReference type="HAMAP-Rule" id="MF_01039"/>
    </source>
</evidence>
<keyword evidence="4 5" id="KW-0413">Isomerase</keyword>
<dbReference type="CDD" id="cd07067">
    <property type="entry name" value="HP_PGM_like"/>
    <property type="match status" value="1"/>
</dbReference>
<dbReference type="InterPro" id="IPR001345">
    <property type="entry name" value="PG/BPGM_mutase_AS"/>
</dbReference>
<dbReference type="GO" id="GO:0006094">
    <property type="term" value="P:gluconeogenesis"/>
    <property type="evidence" value="ECO:0007669"/>
    <property type="project" value="UniProtKB-UniRule"/>
</dbReference>
<feature type="site" description="Transition state stabilizer" evidence="5 8">
    <location>
        <position position="181"/>
    </location>
</feature>
<evidence type="ECO:0000256" key="2">
    <source>
        <dbReference type="ARBA" id="ARBA00022432"/>
    </source>
</evidence>
<dbReference type="InterPro" id="IPR029033">
    <property type="entry name" value="His_PPase_superfam"/>
</dbReference>
<feature type="binding site" evidence="5 7">
    <location>
        <begin position="21"/>
        <end position="22"/>
    </location>
    <ligand>
        <name>substrate</name>
    </ligand>
</feature>
<evidence type="ECO:0000256" key="1">
    <source>
        <dbReference type="ARBA" id="ARBA00006717"/>
    </source>
</evidence>
<feature type="binding site" evidence="5 7">
    <location>
        <begin position="138"/>
        <end position="139"/>
    </location>
    <ligand>
        <name>substrate</name>
    </ligand>
</feature>
<dbReference type="RefSeq" id="WP_029912077.1">
    <property type="nucleotide sequence ID" value="NZ_AP020335.1"/>
</dbReference>
<dbReference type="GO" id="GO:0004619">
    <property type="term" value="F:phosphoglycerate mutase activity"/>
    <property type="evidence" value="ECO:0007669"/>
    <property type="project" value="UniProtKB-UniRule"/>
</dbReference>
<comment type="caution">
    <text evidence="10">The sequence shown here is derived from an EMBL/GenBank/DDBJ whole genome shotgun (WGS) entry which is preliminary data.</text>
</comment>
<evidence type="ECO:0000256" key="3">
    <source>
        <dbReference type="ARBA" id="ARBA00023152"/>
    </source>
</evidence>
<dbReference type="InterPro" id="IPR005952">
    <property type="entry name" value="Phosphogly_mut1"/>
</dbReference>
<dbReference type="PANTHER" id="PTHR11931">
    <property type="entry name" value="PHOSPHOGLYCERATE MUTASE"/>
    <property type="match status" value="1"/>
</dbReference>
<sequence length="226" mass="25627">MSKLVLLRHGESVWNLKNIFTGWVDVPLSQNGIKEAEAAGKQIADIAFDVVFSSMQIRAMETAMIALVQSHSQKTPVVLHDDSEMKDKTGIYSEETLANILPIYHNWHLNERYYGELQGRNKAQVMEEFGDEQVHIWRRSYDVPPPNGESLKDTSERTIPFFVESVMPLLTEGKNVLVSAHGNSLRSIVMLIENLSKDQVLELEIPTGTPLLYEWADNKLHKRALA</sequence>
<dbReference type="GO" id="GO:0006096">
    <property type="term" value="P:glycolytic process"/>
    <property type="evidence" value="ECO:0007669"/>
    <property type="project" value="UniProtKB-UniRule"/>
</dbReference>
<keyword evidence="11" id="KW-1185">Reference proteome</keyword>
<feature type="binding site" evidence="5 7">
    <location>
        <position position="58"/>
    </location>
    <ligand>
        <name>substrate</name>
    </ligand>
</feature>
<evidence type="ECO:0000313" key="10">
    <source>
        <dbReference type="EMBL" id="KDN96265.1"/>
    </source>
</evidence>
<protein>
    <recommendedName>
        <fullName evidence="5 9">2,3-bisphosphoglycerate-dependent phosphoglycerate mutase</fullName>
        <shortName evidence="5">BPG-dependent PGAM</shortName>
        <shortName evidence="5">PGAM</shortName>
        <shortName evidence="5">Phosphoglyceromutase</shortName>
        <shortName evidence="5">dPGM</shortName>
        <ecNumber evidence="5 9">5.4.2.11</ecNumber>
    </recommendedName>
</protein>
<dbReference type="Gene3D" id="3.40.50.1240">
    <property type="entry name" value="Phosphoglycerate mutase-like"/>
    <property type="match status" value="1"/>
</dbReference>
<evidence type="ECO:0000256" key="8">
    <source>
        <dbReference type="PIRSR" id="PIRSR613078-3"/>
    </source>
</evidence>
<keyword evidence="2 5" id="KW-0312">Gluconeogenesis</keyword>
<evidence type="ECO:0000256" key="6">
    <source>
        <dbReference type="PIRSR" id="PIRSR613078-1"/>
    </source>
</evidence>
<dbReference type="SUPFAM" id="SSF53254">
    <property type="entry name" value="Phosphoglycerate mutase-like"/>
    <property type="match status" value="1"/>
</dbReference>
<dbReference type="NCBIfam" id="TIGR01258">
    <property type="entry name" value="pgm_1"/>
    <property type="match status" value="1"/>
</dbReference>
<evidence type="ECO:0000313" key="11">
    <source>
        <dbReference type="Proteomes" id="UP000027341"/>
    </source>
</evidence>
<comment type="similarity">
    <text evidence="1 5">Belongs to the phosphoglycerate mutase family. BPG-dependent PGAM subfamily.</text>
</comment>
<evidence type="ECO:0000256" key="4">
    <source>
        <dbReference type="ARBA" id="ARBA00023235"/>
    </source>
</evidence>
<dbReference type="AlphaFoldDB" id="A0A067A1Q0"/>
<name>A0A067A1Q0_HYDMR</name>
<dbReference type="InterPro" id="IPR013078">
    <property type="entry name" value="His_Pase_superF_clade-1"/>
</dbReference>
<organism evidence="10 11">
    <name type="scientific">Hydrogenovibrio marinus</name>
    <dbReference type="NCBI Taxonomy" id="28885"/>
    <lineage>
        <taxon>Bacteria</taxon>
        <taxon>Pseudomonadati</taxon>
        <taxon>Pseudomonadota</taxon>
        <taxon>Gammaproteobacteria</taxon>
        <taxon>Thiotrichales</taxon>
        <taxon>Piscirickettsiaceae</taxon>
        <taxon>Hydrogenovibrio</taxon>
    </lineage>
</organism>
<reference evidence="10 11" key="1">
    <citation type="submission" date="2014-04" db="EMBL/GenBank/DDBJ databases">
        <title>Draft genome sequence of Hydrogenovibrio marinus MH-110, a model organism for aerobic H2 metabolism.</title>
        <authorList>
            <person name="Cha H.J."/>
            <person name="Jo B.H."/>
            <person name="Hwang B.H."/>
        </authorList>
    </citation>
    <scope>NUCLEOTIDE SEQUENCE [LARGE SCALE GENOMIC DNA]</scope>
    <source>
        <strain evidence="10 11">MH-110</strain>
    </source>
</reference>
<dbReference type="Proteomes" id="UP000027341">
    <property type="component" value="Unassembled WGS sequence"/>
</dbReference>
<dbReference type="EMBL" id="JMIU01000001">
    <property type="protein sequence ID" value="KDN96265.1"/>
    <property type="molecule type" value="Genomic_DNA"/>
</dbReference>
<feature type="active site" description="Proton donor/acceptor" evidence="5 6">
    <location>
        <position position="111"/>
    </location>
</feature>
<comment type="subunit">
    <text evidence="5">Homodimer.</text>
</comment>
<comment type="pathway">
    <text evidence="5 9">Carbohydrate degradation; glycolysis; pyruvate from D-glyceraldehyde 3-phosphate: step 3/5.</text>
</comment>